<accession>A0A9D4DHA6</accession>
<organism evidence="1 2">
    <name type="scientific">Dreissena polymorpha</name>
    <name type="common">Zebra mussel</name>
    <name type="synonym">Mytilus polymorpha</name>
    <dbReference type="NCBI Taxonomy" id="45954"/>
    <lineage>
        <taxon>Eukaryota</taxon>
        <taxon>Metazoa</taxon>
        <taxon>Spiralia</taxon>
        <taxon>Lophotrochozoa</taxon>
        <taxon>Mollusca</taxon>
        <taxon>Bivalvia</taxon>
        <taxon>Autobranchia</taxon>
        <taxon>Heteroconchia</taxon>
        <taxon>Euheterodonta</taxon>
        <taxon>Imparidentia</taxon>
        <taxon>Neoheterodontei</taxon>
        <taxon>Myida</taxon>
        <taxon>Dreissenoidea</taxon>
        <taxon>Dreissenidae</taxon>
        <taxon>Dreissena</taxon>
    </lineage>
</organism>
<dbReference type="AlphaFoldDB" id="A0A9D4DHA6"/>
<keyword evidence="2" id="KW-1185">Reference proteome</keyword>
<reference evidence="1" key="1">
    <citation type="journal article" date="2019" name="bioRxiv">
        <title>The Genome of the Zebra Mussel, Dreissena polymorpha: A Resource for Invasive Species Research.</title>
        <authorList>
            <person name="McCartney M.A."/>
            <person name="Auch B."/>
            <person name="Kono T."/>
            <person name="Mallez S."/>
            <person name="Zhang Y."/>
            <person name="Obille A."/>
            <person name="Becker A."/>
            <person name="Abrahante J.E."/>
            <person name="Garbe J."/>
            <person name="Badalamenti J.P."/>
            <person name="Herman A."/>
            <person name="Mangelson H."/>
            <person name="Liachko I."/>
            <person name="Sullivan S."/>
            <person name="Sone E.D."/>
            <person name="Koren S."/>
            <person name="Silverstein K.A.T."/>
            <person name="Beckman K.B."/>
            <person name="Gohl D.M."/>
        </authorList>
    </citation>
    <scope>NUCLEOTIDE SEQUENCE</scope>
    <source>
        <strain evidence="1">Duluth1</strain>
        <tissue evidence="1">Whole animal</tissue>
    </source>
</reference>
<evidence type="ECO:0000313" key="2">
    <source>
        <dbReference type="Proteomes" id="UP000828390"/>
    </source>
</evidence>
<dbReference type="Proteomes" id="UP000828390">
    <property type="component" value="Unassembled WGS sequence"/>
</dbReference>
<gene>
    <name evidence="1" type="ORF">DPMN_182845</name>
</gene>
<sequence>MKLRRYQRARYATLQGKTFALWKSYREGNLTSTGLLKAFCCLYKPSVSVTDAVE</sequence>
<name>A0A9D4DHA6_DREPO</name>
<comment type="caution">
    <text evidence="1">The sequence shown here is derived from an EMBL/GenBank/DDBJ whole genome shotgun (WGS) entry which is preliminary data.</text>
</comment>
<dbReference type="EMBL" id="JAIWYP010000010">
    <property type="protein sequence ID" value="KAH3748400.1"/>
    <property type="molecule type" value="Genomic_DNA"/>
</dbReference>
<proteinExistence type="predicted"/>
<protein>
    <submittedName>
        <fullName evidence="1">Uncharacterized protein</fullName>
    </submittedName>
</protein>
<evidence type="ECO:0000313" key="1">
    <source>
        <dbReference type="EMBL" id="KAH3748400.1"/>
    </source>
</evidence>
<reference evidence="1" key="2">
    <citation type="submission" date="2020-11" db="EMBL/GenBank/DDBJ databases">
        <authorList>
            <person name="McCartney M.A."/>
            <person name="Auch B."/>
            <person name="Kono T."/>
            <person name="Mallez S."/>
            <person name="Becker A."/>
            <person name="Gohl D.M."/>
            <person name="Silverstein K.A.T."/>
            <person name="Koren S."/>
            <person name="Bechman K.B."/>
            <person name="Herman A."/>
            <person name="Abrahante J.E."/>
            <person name="Garbe J."/>
        </authorList>
    </citation>
    <scope>NUCLEOTIDE SEQUENCE</scope>
    <source>
        <strain evidence="1">Duluth1</strain>
        <tissue evidence="1">Whole animal</tissue>
    </source>
</reference>